<name>A0A0F9E965_9ZZZZ</name>
<protein>
    <submittedName>
        <fullName evidence="2">Uncharacterized protein</fullName>
    </submittedName>
</protein>
<dbReference type="EMBL" id="LAZR01025851">
    <property type="protein sequence ID" value="KKL70603.1"/>
    <property type="molecule type" value="Genomic_DNA"/>
</dbReference>
<evidence type="ECO:0000256" key="1">
    <source>
        <dbReference type="SAM" id="MobiDB-lite"/>
    </source>
</evidence>
<reference evidence="2" key="1">
    <citation type="journal article" date="2015" name="Nature">
        <title>Complex archaea that bridge the gap between prokaryotes and eukaryotes.</title>
        <authorList>
            <person name="Spang A."/>
            <person name="Saw J.H."/>
            <person name="Jorgensen S.L."/>
            <person name="Zaremba-Niedzwiedzka K."/>
            <person name="Martijn J."/>
            <person name="Lind A.E."/>
            <person name="van Eijk R."/>
            <person name="Schleper C."/>
            <person name="Guy L."/>
            <person name="Ettema T.J."/>
        </authorList>
    </citation>
    <scope>NUCLEOTIDE SEQUENCE</scope>
</reference>
<feature type="region of interest" description="Disordered" evidence="1">
    <location>
        <begin position="53"/>
        <end position="84"/>
    </location>
</feature>
<dbReference type="AlphaFoldDB" id="A0A0F9E965"/>
<proteinExistence type="predicted"/>
<comment type="caution">
    <text evidence="2">The sequence shown here is derived from an EMBL/GenBank/DDBJ whole genome shotgun (WGS) entry which is preliminary data.</text>
</comment>
<sequence>MKVDSEEQRDTLTKLLGTVTFTVKAENARITADQIDAIMTAIRTAGIDEDGTPVNRLEGFESNSSKVDRGVEEATVSTNKRKGL</sequence>
<organism evidence="2">
    <name type="scientific">marine sediment metagenome</name>
    <dbReference type="NCBI Taxonomy" id="412755"/>
    <lineage>
        <taxon>unclassified sequences</taxon>
        <taxon>metagenomes</taxon>
        <taxon>ecological metagenomes</taxon>
    </lineage>
</organism>
<accession>A0A0F9E965</accession>
<evidence type="ECO:0000313" key="2">
    <source>
        <dbReference type="EMBL" id="KKL70603.1"/>
    </source>
</evidence>
<gene>
    <name evidence="2" type="ORF">LCGC14_2103280</name>
</gene>